<feature type="region of interest" description="Disordered" evidence="1">
    <location>
        <begin position="198"/>
        <end position="217"/>
    </location>
</feature>
<dbReference type="Pfam" id="PF24494">
    <property type="entry name" value="DUF7587"/>
    <property type="match status" value="2"/>
</dbReference>
<evidence type="ECO:0000256" key="1">
    <source>
        <dbReference type="SAM" id="MobiDB-lite"/>
    </source>
</evidence>
<feature type="domain" description="DUF7587" evidence="2">
    <location>
        <begin position="439"/>
        <end position="497"/>
    </location>
</feature>
<feature type="region of interest" description="Disordered" evidence="1">
    <location>
        <begin position="153"/>
        <end position="188"/>
    </location>
</feature>
<evidence type="ECO:0000259" key="2">
    <source>
        <dbReference type="Pfam" id="PF24494"/>
    </source>
</evidence>
<feature type="region of interest" description="Disordered" evidence="1">
    <location>
        <begin position="504"/>
        <end position="525"/>
    </location>
</feature>
<dbReference type="InterPro" id="IPR056009">
    <property type="entry name" value="DUF7587"/>
</dbReference>
<sequence>MALVPQAPTGASLWVPQAMNFKSKKTTVSVYVPLATERPFQPPVALPFRAQNNTSKQAPEKTTRIHERKSRRDLWEEGLERSSEKRKRSYISISSDEGDDGSDDAQIINQLERAFENLGNIGVRDISQATNQLERALESLGEIEIYSIRSSPEANHDELQSSASQAEQPLQGSFQSTNQHERASKTTGDVEIYSIHSSPEASSDELQSSDDEASRSLGDPFQITKIAWSDEEKEVLCVLRRWYANTRHEMDKAFKSYFPDSPTTKRTIQGIQSYWYHMRRDYLRKRRHHRPWYDVYLDTEFEDTKGIWLGVRQKLEACAEAVGITLQRREVGSDEHLKESGPSYRKWLQTREERTPSSLRSTEMRSLSKSPLAGRCTLEPNKALQKPLQEVGETYGSRYQSESEDELTMCHSSPTARPIIPPSLTPISSGSSAPGKRPSPAILYRCYDNKSAGVNSPNGFTAGLFTGLGSKPQVPPPSSALDPLVKFFVGHHVWPQEMQRRQKLRLNESSSNESSSASSTPSSPLISVGDSLIWALHKAMESHKARREPHIAVLDGSKLSVDGTGFYPAAPIVGELKKSGSLRDMRYKAAAEYMVWGSIQKDAIIKDIDFSTFIEMISTQDTTAGGDLLRLGQFNGSSIAVVRAKFTAEGLLIDPYEGAALGRIAATLGIGPSTSNEAVQQAVFNIVQGWALTPSASSFEVMSIYFVDALLEACGKKNFADEDHKSYARLQMAFELGLSRAVEDLRKEKSRCGRKVKSQRNVRRRLFQDGE</sequence>
<evidence type="ECO:0000313" key="3">
    <source>
        <dbReference type="EMBL" id="KAF2089098.1"/>
    </source>
</evidence>
<evidence type="ECO:0000313" key="4">
    <source>
        <dbReference type="Proteomes" id="UP000799776"/>
    </source>
</evidence>
<accession>A0A6A5YBL2</accession>
<proteinExistence type="predicted"/>
<organism evidence="3 4">
    <name type="scientific">Saccharata proteae CBS 121410</name>
    <dbReference type="NCBI Taxonomy" id="1314787"/>
    <lineage>
        <taxon>Eukaryota</taxon>
        <taxon>Fungi</taxon>
        <taxon>Dikarya</taxon>
        <taxon>Ascomycota</taxon>
        <taxon>Pezizomycotina</taxon>
        <taxon>Dothideomycetes</taxon>
        <taxon>Dothideomycetes incertae sedis</taxon>
        <taxon>Botryosphaeriales</taxon>
        <taxon>Saccharataceae</taxon>
        <taxon>Saccharata</taxon>
    </lineage>
</organism>
<feature type="compositionally biased region" description="Low complexity" evidence="1">
    <location>
        <begin position="425"/>
        <end position="434"/>
    </location>
</feature>
<dbReference type="AlphaFoldDB" id="A0A6A5YBL2"/>
<dbReference type="Proteomes" id="UP000799776">
    <property type="component" value="Unassembled WGS sequence"/>
</dbReference>
<feature type="region of interest" description="Disordered" evidence="1">
    <location>
        <begin position="412"/>
        <end position="437"/>
    </location>
</feature>
<feature type="compositionally biased region" description="Basic and acidic residues" evidence="1">
    <location>
        <begin position="58"/>
        <end position="83"/>
    </location>
</feature>
<name>A0A6A5YBL2_9PEZI</name>
<protein>
    <recommendedName>
        <fullName evidence="2">DUF7587 domain-containing protein</fullName>
    </recommendedName>
</protein>
<dbReference type="OrthoDB" id="5397734at2759"/>
<gene>
    <name evidence="3" type="ORF">K490DRAFT_64305</name>
</gene>
<feature type="domain" description="DUF7587" evidence="2">
    <location>
        <begin position="521"/>
        <end position="612"/>
    </location>
</feature>
<reference evidence="3" key="1">
    <citation type="journal article" date="2020" name="Stud. Mycol.">
        <title>101 Dothideomycetes genomes: a test case for predicting lifestyles and emergence of pathogens.</title>
        <authorList>
            <person name="Haridas S."/>
            <person name="Albert R."/>
            <person name="Binder M."/>
            <person name="Bloem J."/>
            <person name="Labutti K."/>
            <person name="Salamov A."/>
            <person name="Andreopoulos B."/>
            <person name="Baker S."/>
            <person name="Barry K."/>
            <person name="Bills G."/>
            <person name="Bluhm B."/>
            <person name="Cannon C."/>
            <person name="Castanera R."/>
            <person name="Culley D."/>
            <person name="Daum C."/>
            <person name="Ezra D."/>
            <person name="Gonzalez J."/>
            <person name="Henrissat B."/>
            <person name="Kuo A."/>
            <person name="Liang C."/>
            <person name="Lipzen A."/>
            <person name="Lutzoni F."/>
            <person name="Magnuson J."/>
            <person name="Mondo S."/>
            <person name="Nolan M."/>
            <person name="Ohm R."/>
            <person name="Pangilinan J."/>
            <person name="Park H.-J."/>
            <person name="Ramirez L."/>
            <person name="Alfaro M."/>
            <person name="Sun H."/>
            <person name="Tritt A."/>
            <person name="Yoshinaga Y."/>
            <person name="Zwiers L.-H."/>
            <person name="Turgeon B."/>
            <person name="Goodwin S."/>
            <person name="Spatafora J."/>
            <person name="Crous P."/>
            <person name="Grigoriev I."/>
        </authorList>
    </citation>
    <scope>NUCLEOTIDE SEQUENCE</scope>
    <source>
        <strain evidence="3">CBS 121410</strain>
    </source>
</reference>
<feature type="compositionally biased region" description="Polar residues" evidence="1">
    <location>
        <begin position="160"/>
        <end position="178"/>
    </location>
</feature>
<dbReference type="EMBL" id="ML978715">
    <property type="protein sequence ID" value="KAF2089098.1"/>
    <property type="molecule type" value="Genomic_DNA"/>
</dbReference>
<feature type="compositionally biased region" description="Low complexity" evidence="1">
    <location>
        <begin position="507"/>
        <end position="525"/>
    </location>
</feature>
<feature type="region of interest" description="Disordered" evidence="1">
    <location>
        <begin position="51"/>
        <end position="104"/>
    </location>
</feature>
<keyword evidence="4" id="KW-1185">Reference proteome</keyword>